<dbReference type="PROSITE" id="PS51155">
    <property type="entry name" value="CHIT_BIND_RR_2"/>
    <property type="match status" value="1"/>
</dbReference>
<dbReference type="GeneID" id="101740534"/>
<evidence type="ECO:0000256" key="2">
    <source>
        <dbReference type="ARBA" id="ARBA00022729"/>
    </source>
</evidence>
<dbReference type="GO" id="GO:0042302">
    <property type="term" value="F:structural constituent of cuticle"/>
    <property type="evidence" value="ECO:0007669"/>
    <property type="project" value="UniProtKB-UniRule"/>
</dbReference>
<feature type="region of interest" description="Disordered" evidence="4">
    <location>
        <begin position="20"/>
        <end position="46"/>
    </location>
</feature>
<keyword evidence="7" id="KW-1185">Reference proteome</keyword>
<dbReference type="AlphaFoldDB" id="A0A8R1WFJ8"/>
<feature type="region of interest" description="Disordered" evidence="4">
    <location>
        <begin position="187"/>
        <end position="250"/>
    </location>
</feature>
<evidence type="ECO:0000313" key="7">
    <source>
        <dbReference type="Proteomes" id="UP000005204"/>
    </source>
</evidence>
<dbReference type="InterPro" id="IPR000618">
    <property type="entry name" value="Insect_cuticle"/>
</dbReference>
<feature type="compositionally biased region" description="Basic and acidic residues" evidence="4">
    <location>
        <begin position="145"/>
        <end position="156"/>
    </location>
</feature>
<evidence type="ECO:0000313" key="6">
    <source>
        <dbReference type="EnsemblMetazoa" id="XP_004923749.2"/>
    </source>
</evidence>
<dbReference type="Pfam" id="PF00379">
    <property type="entry name" value="Chitin_bind_4"/>
    <property type="match status" value="1"/>
</dbReference>
<evidence type="ECO:0000256" key="5">
    <source>
        <dbReference type="SAM" id="SignalP"/>
    </source>
</evidence>
<feature type="compositionally biased region" description="Basic and acidic residues" evidence="4">
    <location>
        <begin position="218"/>
        <end position="230"/>
    </location>
</feature>
<feature type="region of interest" description="Disordered" evidence="4">
    <location>
        <begin position="145"/>
        <end position="164"/>
    </location>
</feature>
<evidence type="ECO:0008006" key="8">
    <source>
        <dbReference type="Google" id="ProtNLM"/>
    </source>
</evidence>
<feature type="region of interest" description="Disordered" evidence="4">
    <location>
        <begin position="60"/>
        <end position="101"/>
    </location>
</feature>
<keyword evidence="2 5" id="KW-0732">Signal</keyword>
<keyword evidence="1 3" id="KW-0193">Cuticle</keyword>
<dbReference type="OrthoDB" id="6428372at2759"/>
<reference evidence="7" key="1">
    <citation type="journal article" date="2008" name="Insect Biochem. Mol. Biol.">
        <title>The genome of a lepidopteran model insect, the silkworm Bombyx mori.</title>
        <authorList>
            <consortium name="International Silkworm Genome Consortium"/>
        </authorList>
    </citation>
    <scope>NUCLEOTIDE SEQUENCE [LARGE SCALE GENOMIC DNA]</scope>
    <source>
        <strain evidence="7">p50T</strain>
    </source>
</reference>
<feature type="compositionally biased region" description="Basic and acidic residues" evidence="4">
    <location>
        <begin position="69"/>
        <end position="79"/>
    </location>
</feature>
<dbReference type="PROSITE" id="PS00233">
    <property type="entry name" value="CHIT_BIND_RR_1"/>
    <property type="match status" value="1"/>
</dbReference>
<dbReference type="EnsemblMetazoa" id="XM_004923692.4">
    <property type="protein sequence ID" value="XP_004923749.2"/>
    <property type="gene ID" value="LOC101740534"/>
</dbReference>
<dbReference type="GO" id="GO:0005615">
    <property type="term" value="C:extracellular space"/>
    <property type="evidence" value="ECO:0007669"/>
    <property type="project" value="TreeGrafter"/>
</dbReference>
<feature type="signal peptide" evidence="5">
    <location>
        <begin position="1"/>
        <end position="16"/>
    </location>
</feature>
<dbReference type="GO" id="GO:0031012">
    <property type="term" value="C:extracellular matrix"/>
    <property type="evidence" value="ECO:0007669"/>
    <property type="project" value="TreeGrafter"/>
</dbReference>
<dbReference type="PANTHER" id="PTHR12236:SF79">
    <property type="entry name" value="CUTICULAR PROTEIN 50CB-RELATED"/>
    <property type="match status" value="1"/>
</dbReference>
<dbReference type="InterPro" id="IPR051217">
    <property type="entry name" value="Insect_Cuticle_Struc_Prot"/>
</dbReference>
<evidence type="ECO:0000256" key="1">
    <source>
        <dbReference type="ARBA" id="ARBA00022460"/>
    </source>
</evidence>
<sequence>MKFIVVLMVVAAVAFAEPPPSKSYLPPSPLTRNAGYPQGPHGFGGAPQVVAARTLEGQGIHGAFGHGQAGHDDHEDDSIHGNGFARGSHHGHGFGAQGRHADQQGYDHNAAAFGRNAVEVDASEPANYNFGYMVNDHFEGTEFGHQEERHEEHAQGEYHVVLPDGRKQTVSYQADERGFKPHISYEESEDARSGYDANANNHAGYDGNGANGFHGNHNGHDSESHGDFSHHAGFGRNGEHAHNGKSRNGY</sequence>
<evidence type="ECO:0000256" key="4">
    <source>
        <dbReference type="SAM" id="MobiDB-lite"/>
    </source>
</evidence>
<dbReference type="KEGG" id="bmor:101740534"/>
<proteinExistence type="predicted"/>
<feature type="compositionally biased region" description="Pro residues" evidence="4">
    <location>
        <begin position="20"/>
        <end position="29"/>
    </location>
</feature>
<protein>
    <recommendedName>
        <fullName evidence="8">Cuticle protein</fullName>
    </recommendedName>
</protein>
<reference evidence="6" key="2">
    <citation type="submission" date="2022-06" db="UniProtKB">
        <authorList>
            <consortium name="EnsemblMetazoa"/>
        </authorList>
    </citation>
    <scope>IDENTIFICATION</scope>
    <source>
        <strain evidence="6">p50T (Dazao)</strain>
    </source>
</reference>
<name>A0A8R1WFJ8_BOMMO</name>
<feature type="chain" id="PRO_5035728693" description="Cuticle protein" evidence="5">
    <location>
        <begin position="17"/>
        <end position="250"/>
    </location>
</feature>
<accession>A0A8R1WFJ8</accession>
<dbReference type="PANTHER" id="PTHR12236">
    <property type="entry name" value="STRUCTURAL CONTITUENT OF CUTICLE"/>
    <property type="match status" value="1"/>
</dbReference>
<dbReference type="RefSeq" id="XP_004923749.2">
    <property type="nucleotide sequence ID" value="XM_004923692.5"/>
</dbReference>
<dbReference type="PRINTS" id="PR00947">
    <property type="entry name" value="CUTICLE"/>
</dbReference>
<dbReference type="Proteomes" id="UP000005204">
    <property type="component" value="Unassembled WGS sequence"/>
</dbReference>
<organism evidence="6 7">
    <name type="scientific">Bombyx mori</name>
    <name type="common">Silk moth</name>
    <dbReference type="NCBI Taxonomy" id="7091"/>
    <lineage>
        <taxon>Eukaryota</taxon>
        <taxon>Metazoa</taxon>
        <taxon>Ecdysozoa</taxon>
        <taxon>Arthropoda</taxon>
        <taxon>Hexapoda</taxon>
        <taxon>Insecta</taxon>
        <taxon>Pterygota</taxon>
        <taxon>Neoptera</taxon>
        <taxon>Endopterygota</taxon>
        <taxon>Lepidoptera</taxon>
        <taxon>Glossata</taxon>
        <taxon>Ditrysia</taxon>
        <taxon>Bombycoidea</taxon>
        <taxon>Bombycidae</taxon>
        <taxon>Bombycinae</taxon>
        <taxon>Bombyx</taxon>
    </lineage>
</organism>
<evidence type="ECO:0000256" key="3">
    <source>
        <dbReference type="PROSITE-ProRule" id="PRU00497"/>
    </source>
</evidence>
<dbReference type="InterPro" id="IPR031311">
    <property type="entry name" value="CHIT_BIND_RR_consensus"/>
</dbReference>